<feature type="signal peptide" evidence="1">
    <location>
        <begin position="1"/>
        <end position="25"/>
    </location>
</feature>
<evidence type="ECO:0000256" key="1">
    <source>
        <dbReference type="SAM" id="SignalP"/>
    </source>
</evidence>
<evidence type="ECO:0008006" key="4">
    <source>
        <dbReference type="Google" id="ProtNLM"/>
    </source>
</evidence>
<dbReference type="AlphaFoldDB" id="A0AAJ0ICK9"/>
<evidence type="ECO:0000313" key="2">
    <source>
        <dbReference type="EMBL" id="KAK3497187.1"/>
    </source>
</evidence>
<name>A0AAJ0ICK9_9PEZI</name>
<comment type="caution">
    <text evidence="2">The sequence shown here is derived from an EMBL/GenBank/DDBJ whole genome shotgun (WGS) entry which is preliminary data.</text>
</comment>
<proteinExistence type="predicted"/>
<keyword evidence="1" id="KW-0732">Signal</keyword>
<dbReference type="GeneID" id="87879390"/>
<sequence>MMLLRLWYRMPALLILILDVGKDHSARSGFLSLQPRRMYVPRNNASGGLNNPRIWIDKPSTYRKARSNPQTKSLYLTPRQIRADGANSNRLPS</sequence>
<protein>
    <recommendedName>
        <fullName evidence="4">Secreted protein</fullName>
    </recommendedName>
</protein>
<organism evidence="2 3">
    <name type="scientific">Neurospora hispaniola</name>
    <dbReference type="NCBI Taxonomy" id="588809"/>
    <lineage>
        <taxon>Eukaryota</taxon>
        <taxon>Fungi</taxon>
        <taxon>Dikarya</taxon>
        <taxon>Ascomycota</taxon>
        <taxon>Pezizomycotina</taxon>
        <taxon>Sordariomycetes</taxon>
        <taxon>Sordariomycetidae</taxon>
        <taxon>Sordariales</taxon>
        <taxon>Sordariaceae</taxon>
        <taxon>Neurospora</taxon>
    </lineage>
</organism>
<keyword evidence="3" id="KW-1185">Reference proteome</keyword>
<dbReference type="EMBL" id="JAULSX010000002">
    <property type="protein sequence ID" value="KAK3497187.1"/>
    <property type="molecule type" value="Genomic_DNA"/>
</dbReference>
<reference evidence="2 3" key="1">
    <citation type="journal article" date="2023" name="Mol. Phylogenet. Evol.">
        <title>Genome-scale phylogeny and comparative genomics of the fungal order Sordariales.</title>
        <authorList>
            <person name="Hensen N."/>
            <person name="Bonometti L."/>
            <person name="Westerberg I."/>
            <person name="Brannstrom I.O."/>
            <person name="Guillou S."/>
            <person name="Cros-Aarteil S."/>
            <person name="Calhoun S."/>
            <person name="Haridas S."/>
            <person name="Kuo A."/>
            <person name="Mondo S."/>
            <person name="Pangilinan J."/>
            <person name="Riley R."/>
            <person name="LaButti K."/>
            <person name="Andreopoulos B."/>
            <person name="Lipzen A."/>
            <person name="Chen C."/>
            <person name="Yan M."/>
            <person name="Daum C."/>
            <person name="Ng V."/>
            <person name="Clum A."/>
            <person name="Steindorff A."/>
            <person name="Ohm R.A."/>
            <person name="Martin F."/>
            <person name="Silar P."/>
            <person name="Natvig D.O."/>
            <person name="Lalanne C."/>
            <person name="Gautier V."/>
            <person name="Ament-Velasquez S.L."/>
            <person name="Kruys A."/>
            <person name="Hutchinson M.I."/>
            <person name="Powell A.J."/>
            <person name="Barry K."/>
            <person name="Miller A.N."/>
            <person name="Grigoriev I.V."/>
            <person name="Debuchy R."/>
            <person name="Gladieux P."/>
            <person name="Hiltunen Thoren M."/>
            <person name="Johannesson H."/>
        </authorList>
    </citation>
    <scope>NUCLEOTIDE SEQUENCE [LARGE SCALE GENOMIC DNA]</scope>
    <source>
        <strain evidence="2 3">FGSC 10403</strain>
    </source>
</reference>
<dbReference type="Proteomes" id="UP001285908">
    <property type="component" value="Unassembled WGS sequence"/>
</dbReference>
<gene>
    <name evidence="2" type="ORF">B0T23DRAFT_77334</name>
</gene>
<feature type="chain" id="PRO_5042573340" description="Secreted protein" evidence="1">
    <location>
        <begin position="26"/>
        <end position="93"/>
    </location>
</feature>
<dbReference type="RefSeq" id="XP_062695451.1">
    <property type="nucleotide sequence ID" value="XM_062841768.1"/>
</dbReference>
<accession>A0AAJ0ICK9</accession>
<evidence type="ECO:0000313" key="3">
    <source>
        <dbReference type="Proteomes" id="UP001285908"/>
    </source>
</evidence>